<name>A0A1S4FVD1_AEDAE</name>
<dbReference type="OrthoDB" id="10378915at2759"/>
<sequence length="151" mass="16916">MLNKFIAVLLMVTFFREVTALECYECFGVNECNNEQKDHTVQCDDATAQAVFGQISSLFYPTLQDSLVRNGKFQCSSFRFTRQGEVNASILIRGCMFETREELCRIQASPANFGVLNCHACRSNRCNGSAAFGWNVLLVMASLVASIWMAK</sequence>
<gene>
    <name evidence="1" type="primary">5575796</name>
</gene>
<evidence type="ECO:0000313" key="1">
    <source>
        <dbReference type="EnsemblMetazoa" id="AAEL012067-PA"/>
    </source>
</evidence>
<accession>A0A1S4FVD1</accession>
<organism evidence="1 2">
    <name type="scientific">Aedes aegypti</name>
    <name type="common">Yellowfever mosquito</name>
    <name type="synonym">Culex aegypti</name>
    <dbReference type="NCBI Taxonomy" id="7159"/>
    <lineage>
        <taxon>Eukaryota</taxon>
        <taxon>Metazoa</taxon>
        <taxon>Ecdysozoa</taxon>
        <taxon>Arthropoda</taxon>
        <taxon>Hexapoda</taxon>
        <taxon>Insecta</taxon>
        <taxon>Pterygota</taxon>
        <taxon>Neoptera</taxon>
        <taxon>Endopterygota</taxon>
        <taxon>Diptera</taxon>
        <taxon>Nematocera</taxon>
        <taxon>Culicoidea</taxon>
        <taxon>Culicidae</taxon>
        <taxon>Culicinae</taxon>
        <taxon>Aedini</taxon>
        <taxon>Aedes</taxon>
        <taxon>Stegomyia</taxon>
    </lineage>
</organism>
<reference evidence="1" key="2">
    <citation type="submission" date="2020-05" db="UniProtKB">
        <authorList>
            <consortium name="EnsemblMetazoa"/>
        </authorList>
    </citation>
    <scope>IDENTIFICATION</scope>
    <source>
        <strain evidence="1">LVP_AGWG</strain>
    </source>
</reference>
<dbReference type="VEuPathDB" id="VectorBase:AAEL012067"/>
<dbReference type="AlphaFoldDB" id="A0A1S4FVD1"/>
<keyword evidence="2" id="KW-1185">Reference proteome</keyword>
<proteinExistence type="predicted"/>
<dbReference type="EnsemblMetazoa" id="AAEL012067-RA">
    <property type="protein sequence ID" value="AAEL012067-PA"/>
    <property type="gene ID" value="AAEL012067"/>
</dbReference>
<reference evidence="1 2" key="1">
    <citation type="submission" date="2017-06" db="EMBL/GenBank/DDBJ databases">
        <title>Aedes aegypti genome working group (AGWG) sequencing and assembly.</title>
        <authorList>
            <consortium name="Aedes aegypti Genome Working Group (AGWG)"/>
            <person name="Matthews B.J."/>
        </authorList>
    </citation>
    <scope>NUCLEOTIDE SEQUENCE [LARGE SCALE GENOMIC DNA]</scope>
    <source>
        <strain evidence="1 2">LVP_AGWG</strain>
    </source>
</reference>
<dbReference type="Proteomes" id="UP000008820">
    <property type="component" value="Chromosome 2"/>
</dbReference>
<evidence type="ECO:0000313" key="2">
    <source>
        <dbReference type="Proteomes" id="UP000008820"/>
    </source>
</evidence>
<protein>
    <submittedName>
        <fullName evidence="1">Uncharacterized protein</fullName>
    </submittedName>
</protein>
<dbReference type="InParanoid" id="A0A1S4FVD1"/>